<dbReference type="SUPFAM" id="SSF55826">
    <property type="entry name" value="YbaK/ProRS associated domain"/>
    <property type="match status" value="1"/>
</dbReference>
<dbReference type="AlphaFoldDB" id="A0A2D6LZW8"/>
<dbReference type="EMBL" id="NZBU01000001">
    <property type="protein sequence ID" value="MAG21726.1"/>
    <property type="molecule type" value="Genomic_DNA"/>
</dbReference>
<evidence type="ECO:0000313" key="3">
    <source>
        <dbReference type="Proteomes" id="UP000226592"/>
    </source>
</evidence>
<accession>A0A2D6LZW8</accession>
<reference evidence="3" key="1">
    <citation type="submission" date="2017-09" db="EMBL/GenBank/DDBJ databases">
        <title>The Reconstruction of 2,631 Draft Metagenome-Assembled Genomes from the Global Oceans.</title>
        <authorList>
            <person name="Tully B.J."/>
            <person name="Graham E.D."/>
            <person name="Heidelberg J.F."/>
        </authorList>
    </citation>
    <scope>NUCLEOTIDE SEQUENCE [LARGE SCALE GENOMIC DNA]</scope>
</reference>
<dbReference type="InterPro" id="IPR007214">
    <property type="entry name" value="YbaK/aa-tRNA-synth-assoc-dom"/>
</dbReference>
<dbReference type="InterPro" id="IPR036754">
    <property type="entry name" value="YbaK/aa-tRNA-synt-asso_dom_sf"/>
</dbReference>
<dbReference type="Pfam" id="PF04073">
    <property type="entry name" value="tRNA_edit"/>
    <property type="match status" value="1"/>
</dbReference>
<protein>
    <recommendedName>
        <fullName evidence="1">YbaK/aminoacyl-tRNA synthetase-associated domain-containing protein</fullName>
    </recommendedName>
</protein>
<sequence length="131" mass="14885">MLDDFIKSNGLKAKILQGTIKSDLVRCRIFAGKKEDVLIISLRANTLDYPKMQALVGVVEPLEEEQVKETTGYKKEFLPPISIYGLRVLIDKKVLEKESVHCILSHEKTLEISPQEIKDFNDDVEVVDITK</sequence>
<proteinExistence type="predicted"/>
<dbReference type="Proteomes" id="UP000226592">
    <property type="component" value="Unassembled WGS sequence"/>
</dbReference>
<evidence type="ECO:0000313" key="2">
    <source>
        <dbReference type="EMBL" id="MAG21726.1"/>
    </source>
</evidence>
<dbReference type="CDD" id="cd04332">
    <property type="entry name" value="YbaK_like"/>
    <property type="match status" value="1"/>
</dbReference>
<gene>
    <name evidence="2" type="ORF">CL943_00275</name>
</gene>
<dbReference type="Gene3D" id="3.90.960.10">
    <property type="entry name" value="YbaK/aminoacyl-tRNA synthetase-associated domain"/>
    <property type="match status" value="1"/>
</dbReference>
<feature type="domain" description="YbaK/aminoacyl-tRNA synthetase-associated" evidence="1">
    <location>
        <begin position="24"/>
        <end position="120"/>
    </location>
</feature>
<dbReference type="GO" id="GO:0002161">
    <property type="term" value="F:aminoacyl-tRNA deacylase activity"/>
    <property type="evidence" value="ECO:0007669"/>
    <property type="project" value="InterPro"/>
</dbReference>
<name>A0A2D6LZW8_9ARCH</name>
<evidence type="ECO:0000259" key="1">
    <source>
        <dbReference type="Pfam" id="PF04073"/>
    </source>
</evidence>
<comment type="caution">
    <text evidence="2">The sequence shown here is derived from an EMBL/GenBank/DDBJ whole genome shotgun (WGS) entry which is preliminary data.</text>
</comment>
<organism evidence="2 3">
    <name type="scientific">Candidatus Iainarchaeum sp</name>
    <dbReference type="NCBI Taxonomy" id="3101447"/>
    <lineage>
        <taxon>Archaea</taxon>
        <taxon>Candidatus Iainarchaeota</taxon>
        <taxon>Candidatus Iainarchaeia</taxon>
        <taxon>Candidatus Iainarchaeales</taxon>
        <taxon>Candidatus Iainarchaeaceae</taxon>
        <taxon>Candidatus Iainarchaeum</taxon>
    </lineage>
</organism>